<evidence type="ECO:0000313" key="3">
    <source>
        <dbReference type="Proteomes" id="UP000230069"/>
    </source>
</evidence>
<accession>A0A2G5CKK9</accession>
<feature type="signal peptide" evidence="1">
    <location>
        <begin position="1"/>
        <end position="25"/>
    </location>
</feature>
<gene>
    <name evidence="2" type="ORF">AQUCO_04800032v1</name>
</gene>
<dbReference type="EMBL" id="KZ305065">
    <property type="protein sequence ID" value="PIA31852.1"/>
    <property type="molecule type" value="Genomic_DNA"/>
</dbReference>
<dbReference type="AlphaFoldDB" id="A0A2G5CKK9"/>
<dbReference type="Proteomes" id="UP000230069">
    <property type="component" value="Unassembled WGS sequence"/>
</dbReference>
<keyword evidence="3" id="KW-1185">Reference proteome</keyword>
<organism evidence="2 3">
    <name type="scientific">Aquilegia coerulea</name>
    <name type="common">Rocky mountain columbine</name>
    <dbReference type="NCBI Taxonomy" id="218851"/>
    <lineage>
        <taxon>Eukaryota</taxon>
        <taxon>Viridiplantae</taxon>
        <taxon>Streptophyta</taxon>
        <taxon>Embryophyta</taxon>
        <taxon>Tracheophyta</taxon>
        <taxon>Spermatophyta</taxon>
        <taxon>Magnoliopsida</taxon>
        <taxon>Ranunculales</taxon>
        <taxon>Ranunculaceae</taxon>
        <taxon>Thalictroideae</taxon>
        <taxon>Aquilegia</taxon>
    </lineage>
</organism>
<dbReference type="InParanoid" id="A0A2G5CKK9"/>
<proteinExistence type="predicted"/>
<name>A0A2G5CKK9_AQUCA</name>
<protein>
    <submittedName>
        <fullName evidence="2">Uncharacterized protein</fullName>
    </submittedName>
</protein>
<feature type="chain" id="PRO_5013633319" evidence="1">
    <location>
        <begin position="26"/>
        <end position="68"/>
    </location>
</feature>
<sequence length="68" mass="7793">MYGSQRSLLLLLAVALSYLLFYLSSDHHQFTTSITNSPILLISFHMLNTRSFFPSSLFLLPSYLYTLS</sequence>
<reference evidence="2 3" key="1">
    <citation type="submission" date="2017-09" db="EMBL/GenBank/DDBJ databases">
        <title>WGS assembly of Aquilegia coerulea Goldsmith.</title>
        <authorList>
            <person name="Hodges S."/>
            <person name="Kramer E."/>
            <person name="Nordborg M."/>
            <person name="Tomkins J."/>
            <person name="Borevitz J."/>
            <person name="Derieg N."/>
            <person name="Yan J."/>
            <person name="Mihaltcheva S."/>
            <person name="Hayes R.D."/>
            <person name="Rokhsar D."/>
        </authorList>
    </citation>
    <scope>NUCLEOTIDE SEQUENCE [LARGE SCALE GENOMIC DNA]</scope>
    <source>
        <strain evidence="3">cv. Goldsmith</strain>
    </source>
</reference>
<evidence type="ECO:0000313" key="2">
    <source>
        <dbReference type="EMBL" id="PIA31852.1"/>
    </source>
</evidence>
<evidence type="ECO:0000256" key="1">
    <source>
        <dbReference type="SAM" id="SignalP"/>
    </source>
</evidence>
<keyword evidence="1" id="KW-0732">Signal</keyword>